<dbReference type="Pfam" id="PF01039">
    <property type="entry name" value="Carboxyl_trans"/>
    <property type="match status" value="1"/>
</dbReference>
<dbReference type="SUPFAM" id="SSF52096">
    <property type="entry name" value="ClpP/crotonase"/>
    <property type="match status" value="1"/>
</dbReference>
<dbReference type="InterPro" id="IPR051047">
    <property type="entry name" value="AccD/PCCB"/>
</dbReference>
<comment type="caution">
    <text evidence="2">The sequence shown here is derived from an EMBL/GenBank/DDBJ whole genome shotgun (WGS) entry which is preliminary data.</text>
</comment>
<dbReference type="GO" id="GO:0009317">
    <property type="term" value="C:acetyl-CoA carboxylase complex"/>
    <property type="evidence" value="ECO:0007669"/>
    <property type="project" value="TreeGrafter"/>
</dbReference>
<gene>
    <name evidence="2" type="ORF">S01H4_23929</name>
</gene>
<dbReference type="AlphaFoldDB" id="X1AI18"/>
<accession>X1AI18</accession>
<feature type="non-terminal residue" evidence="2">
    <location>
        <position position="1"/>
    </location>
</feature>
<feature type="domain" description="CoA carboxyltransferase C-terminal" evidence="1">
    <location>
        <begin position="1"/>
        <end position="203"/>
    </location>
</feature>
<dbReference type="InterPro" id="IPR029045">
    <property type="entry name" value="ClpP/crotonase-like_dom_sf"/>
</dbReference>
<organism evidence="2">
    <name type="scientific">marine sediment metagenome</name>
    <dbReference type="NCBI Taxonomy" id="412755"/>
    <lineage>
        <taxon>unclassified sequences</taxon>
        <taxon>metagenomes</taxon>
        <taxon>ecological metagenomes</taxon>
    </lineage>
</organism>
<dbReference type="InterPro" id="IPR011763">
    <property type="entry name" value="COA_CT_C"/>
</dbReference>
<dbReference type="InterPro" id="IPR034733">
    <property type="entry name" value="AcCoA_carboxyl_beta"/>
</dbReference>
<reference evidence="2" key="1">
    <citation type="journal article" date="2014" name="Front. Microbiol.">
        <title>High frequency of phylogenetically diverse reductive dehalogenase-homologous genes in deep subseafloor sedimentary metagenomes.</title>
        <authorList>
            <person name="Kawai M."/>
            <person name="Futagami T."/>
            <person name="Toyoda A."/>
            <person name="Takaki Y."/>
            <person name="Nishi S."/>
            <person name="Hori S."/>
            <person name="Arai W."/>
            <person name="Tsubouchi T."/>
            <person name="Morono Y."/>
            <person name="Uchiyama I."/>
            <person name="Ito T."/>
            <person name="Fujiyama A."/>
            <person name="Inagaki F."/>
            <person name="Takami H."/>
        </authorList>
    </citation>
    <scope>NUCLEOTIDE SEQUENCE</scope>
    <source>
        <strain evidence="2">Expedition CK06-06</strain>
    </source>
</reference>
<dbReference type="Gene3D" id="3.90.226.10">
    <property type="entry name" value="2-enoyl-CoA Hydratase, Chain A, domain 1"/>
    <property type="match status" value="1"/>
</dbReference>
<dbReference type="EMBL" id="BART01011173">
    <property type="protein sequence ID" value="GAG81674.1"/>
    <property type="molecule type" value="Genomic_DNA"/>
</dbReference>
<name>X1AI18_9ZZZZ</name>
<sequence>ALNMIVGFARFDGRSVGIVGNNPAHLAGTLDINASDKCARFVRFCDAFNIPIVTFMDVPGYLPGTTQEWGGIIRHGAKILYAFAEATVPMITIVTRKGYGGAFDVMASKHIGADLVYAWPMAEIAVMGPDGAINIIFRKEIAAAKDKEKKRAELVKDYREKFANPNQPWKFIIQQATLCIPHLQLPTTDNVSVESTLLQSLQKTIELLHSHIVLLVTA</sequence>
<dbReference type="PANTHER" id="PTHR43842:SF2">
    <property type="entry name" value="PROPIONYL-COA CARBOXYLASE BETA CHAIN, MITOCHONDRIAL"/>
    <property type="match status" value="1"/>
</dbReference>
<dbReference type="GO" id="GO:0004658">
    <property type="term" value="F:propionyl-CoA carboxylase activity"/>
    <property type="evidence" value="ECO:0007669"/>
    <property type="project" value="TreeGrafter"/>
</dbReference>
<evidence type="ECO:0000313" key="2">
    <source>
        <dbReference type="EMBL" id="GAG81674.1"/>
    </source>
</evidence>
<dbReference type="PANTHER" id="PTHR43842">
    <property type="entry name" value="PROPIONYL-COA CARBOXYLASE BETA CHAIN"/>
    <property type="match status" value="1"/>
</dbReference>
<protein>
    <recommendedName>
        <fullName evidence="1">CoA carboxyltransferase C-terminal domain-containing protein</fullName>
    </recommendedName>
</protein>
<evidence type="ECO:0000259" key="1">
    <source>
        <dbReference type="PROSITE" id="PS50989"/>
    </source>
</evidence>
<proteinExistence type="predicted"/>
<dbReference type="PROSITE" id="PS50989">
    <property type="entry name" value="COA_CT_CTER"/>
    <property type="match status" value="1"/>
</dbReference>